<dbReference type="GO" id="GO:0046872">
    <property type="term" value="F:metal ion binding"/>
    <property type="evidence" value="ECO:0007669"/>
    <property type="project" value="InterPro"/>
</dbReference>
<proteinExistence type="predicted"/>
<dbReference type="Gene3D" id="3.40.50.280">
    <property type="entry name" value="Cobalamin-binding domain"/>
    <property type="match status" value="1"/>
</dbReference>
<dbReference type="Pfam" id="PF02310">
    <property type="entry name" value="B12-binding"/>
    <property type="match status" value="1"/>
</dbReference>
<dbReference type="InterPro" id="IPR016176">
    <property type="entry name" value="Cbl-dep_enz_cat"/>
</dbReference>
<feature type="domain" description="B12-binding" evidence="5">
    <location>
        <begin position="1"/>
        <end position="132"/>
    </location>
</feature>
<keyword evidence="7" id="KW-1185">Reference proteome</keyword>
<dbReference type="PROSITE" id="PS51332">
    <property type="entry name" value="B12_BINDING"/>
    <property type="match status" value="1"/>
</dbReference>
<keyword evidence="2" id="KW-0846">Cobalamin</keyword>
<keyword evidence="3" id="KW-0413">Isomerase</keyword>
<evidence type="ECO:0000256" key="2">
    <source>
        <dbReference type="ARBA" id="ARBA00022628"/>
    </source>
</evidence>
<evidence type="ECO:0000313" key="6">
    <source>
        <dbReference type="EMBL" id="QGG48020.1"/>
    </source>
</evidence>
<evidence type="ECO:0000256" key="3">
    <source>
        <dbReference type="ARBA" id="ARBA00023235"/>
    </source>
</evidence>
<dbReference type="RefSeq" id="WP_243137070.1">
    <property type="nucleotide sequence ID" value="NZ_CP045875.1"/>
</dbReference>
<dbReference type="SUPFAM" id="SSF52242">
    <property type="entry name" value="Cobalamin (vitamin B12)-binding domain"/>
    <property type="match status" value="1"/>
</dbReference>
<reference evidence="7" key="1">
    <citation type="submission" date="2019-11" db="EMBL/GenBank/DDBJ databases">
        <title>Genome sequence of Heliorestis convoluta strain HH, an alkaliphilic and minimalistic phototrophic bacterium from a soda lake in Egypt.</title>
        <authorList>
            <person name="Dewey E.D."/>
            <person name="Stokes L.M."/>
            <person name="Burchell B.M."/>
            <person name="Shaffer K.N."/>
            <person name="Huntington A.M."/>
            <person name="Baker J.M."/>
            <person name="Nadendla S."/>
            <person name="Giglio M.G."/>
            <person name="Touchman J.W."/>
            <person name="Blankenship R.E."/>
            <person name="Madigan M.T."/>
            <person name="Sattley W.M."/>
        </authorList>
    </citation>
    <scope>NUCLEOTIDE SEQUENCE [LARGE SCALE GENOMIC DNA]</scope>
    <source>
        <strain evidence="7">HH</strain>
    </source>
</reference>
<dbReference type="EMBL" id="CP045875">
    <property type="protein sequence ID" value="QGG48020.1"/>
    <property type="molecule type" value="Genomic_DNA"/>
</dbReference>
<dbReference type="GO" id="GO:0031419">
    <property type="term" value="F:cobalamin binding"/>
    <property type="evidence" value="ECO:0007669"/>
    <property type="project" value="UniProtKB-KW"/>
</dbReference>
<organism evidence="6 7">
    <name type="scientific">Heliorestis convoluta</name>
    <dbReference type="NCBI Taxonomy" id="356322"/>
    <lineage>
        <taxon>Bacteria</taxon>
        <taxon>Bacillati</taxon>
        <taxon>Bacillota</taxon>
        <taxon>Clostridia</taxon>
        <taxon>Eubacteriales</taxon>
        <taxon>Heliobacteriaceae</taxon>
        <taxon>Heliorestis</taxon>
    </lineage>
</organism>
<evidence type="ECO:0000256" key="1">
    <source>
        <dbReference type="ARBA" id="ARBA00001922"/>
    </source>
</evidence>
<comment type="cofactor">
    <cofactor evidence="1">
        <name>adenosylcob(III)alamin</name>
        <dbReference type="ChEBI" id="CHEBI:18408"/>
    </cofactor>
</comment>
<dbReference type="InterPro" id="IPR006158">
    <property type="entry name" value="Cobalamin-bd"/>
</dbReference>
<dbReference type="Proteomes" id="UP000366051">
    <property type="component" value="Chromosome"/>
</dbReference>
<sequence>MTKKVLLSPLDPVHDIGLKMIKLGLGKAGIETKLLPPDSPPEEIIKLCLEEDFDTLLLGRTLGYGVAELLSRFIDLADASGMRDKVKIGIGGMAIRPEIAAELGYDAGFGPGTSVEEVVAFVQDIEYEPPSKEIIKEKKDITTNYSYQYNHHKIGLLLQEISQQIINWAENRTSIGVERAQLRDQEWDYEKFLHNEENEAFYKHYRELCDDIPQQYYLKGKIHPKTRELTKQELTSFNSYIDAVKEKIVLKKLQFNPNDPVVWNQYGTGCPFMDIAHIKVSEAWGADGVVHFDPSWGARTEGFLGGNVTHAEDGTVITPHNLSRIRQALERSTLWQVRAHRGLNTAETVVLAGKIGADLTKINICYGSLAAGTDPARLTIDGYHAIKYAAKYNMPFDIVTNEELTGVPAYKAFAGMLIVADLAVRLGARPILQPLFAYSPEVMIGGQMEDNYVDFNVAKIMALREIIHAPIWPGAPIGFLTQSEDRVQSSLSTSLHAMLAKSLNIDAISIASADEAYSGGPISVPSKIDTLRGVQEAFRFLGKAKIEANPRAVQWKEELVVGIEKVLQDVANKNDFVEALYSGLLGSKEDGAFPGRAGQNTVRIKKA</sequence>
<evidence type="ECO:0000256" key="4">
    <source>
        <dbReference type="ARBA" id="ARBA00023285"/>
    </source>
</evidence>
<evidence type="ECO:0000259" key="5">
    <source>
        <dbReference type="PROSITE" id="PS51332"/>
    </source>
</evidence>
<accession>A0A5Q2N6X0</accession>
<dbReference type="InterPro" id="IPR036724">
    <property type="entry name" value="Cobalamin-bd_sf"/>
</dbReference>
<gene>
    <name evidence="6" type="ORF">FTV88_1922</name>
</gene>
<dbReference type="GO" id="GO:0016853">
    <property type="term" value="F:isomerase activity"/>
    <property type="evidence" value="ECO:0007669"/>
    <property type="project" value="UniProtKB-KW"/>
</dbReference>
<name>A0A5Q2N6X0_9FIRM</name>
<keyword evidence="4" id="KW-0170">Cobalt</keyword>
<dbReference type="SUPFAM" id="SSF51703">
    <property type="entry name" value="Cobalamin (vitamin B12)-dependent enzymes"/>
    <property type="match status" value="1"/>
</dbReference>
<evidence type="ECO:0000313" key="7">
    <source>
        <dbReference type="Proteomes" id="UP000366051"/>
    </source>
</evidence>
<dbReference type="KEGG" id="hcv:FTV88_1922"/>
<dbReference type="AlphaFoldDB" id="A0A5Q2N6X0"/>
<protein>
    <submittedName>
        <fullName evidence="6">Cobalamin-binding protein</fullName>
    </submittedName>
</protein>